<dbReference type="STRING" id="1469948.GCA_000732725_01000"/>
<dbReference type="PROSITE" id="PS50043">
    <property type="entry name" value="HTH_LUXR_2"/>
    <property type="match status" value="1"/>
</dbReference>
<dbReference type="PRINTS" id="PR00038">
    <property type="entry name" value="HTHLUXR"/>
</dbReference>
<dbReference type="InterPro" id="IPR000792">
    <property type="entry name" value="Tscrpt_reg_LuxR_C"/>
</dbReference>
<dbReference type="InterPro" id="IPR059106">
    <property type="entry name" value="WHD_MalT"/>
</dbReference>
<dbReference type="SUPFAM" id="SSF46894">
    <property type="entry name" value="C-terminal effector domain of the bipartite response regulators"/>
    <property type="match status" value="1"/>
</dbReference>
<dbReference type="GO" id="GO:0006355">
    <property type="term" value="P:regulation of DNA-templated transcription"/>
    <property type="evidence" value="ECO:0007669"/>
    <property type="project" value="InterPro"/>
</dbReference>
<dbReference type="InterPro" id="IPR016032">
    <property type="entry name" value="Sig_transdc_resp-reg_C-effctor"/>
</dbReference>
<dbReference type="InterPro" id="IPR027417">
    <property type="entry name" value="P-loop_NTPase"/>
</dbReference>
<dbReference type="InterPro" id="IPR036388">
    <property type="entry name" value="WH-like_DNA-bd_sf"/>
</dbReference>
<feature type="domain" description="HTH luxR-type" evidence="4">
    <location>
        <begin position="759"/>
        <end position="824"/>
    </location>
</feature>
<dbReference type="OrthoDB" id="1137593at2"/>
<dbReference type="GO" id="GO:0003677">
    <property type="term" value="F:DNA binding"/>
    <property type="evidence" value="ECO:0007669"/>
    <property type="project" value="UniProtKB-KW"/>
</dbReference>
<comment type="caution">
    <text evidence="5">The sequence shown here is derived from an EMBL/GenBank/DDBJ whole genome shotgun (WGS) entry which is preliminary data.</text>
</comment>
<dbReference type="SMART" id="SM00421">
    <property type="entry name" value="HTH_LUXR"/>
    <property type="match status" value="1"/>
</dbReference>
<accession>A0A4R1R3D2</accession>
<dbReference type="AlphaFoldDB" id="A0A4R1R3D2"/>
<dbReference type="RefSeq" id="WP_031389746.1">
    <property type="nucleotide sequence ID" value="NZ_JPNB01000001.1"/>
</dbReference>
<dbReference type="PANTHER" id="PTHR44688:SF16">
    <property type="entry name" value="DNA-BINDING TRANSCRIPTIONAL ACTIVATOR DEVR_DOSR"/>
    <property type="match status" value="1"/>
</dbReference>
<evidence type="ECO:0000259" key="4">
    <source>
        <dbReference type="PROSITE" id="PS50043"/>
    </source>
</evidence>
<proteinExistence type="predicted"/>
<dbReference type="Proteomes" id="UP000295718">
    <property type="component" value="Unassembled WGS sequence"/>
</dbReference>
<dbReference type="CDD" id="cd06170">
    <property type="entry name" value="LuxR_C_like"/>
    <property type="match status" value="1"/>
</dbReference>
<dbReference type="Gene3D" id="1.25.40.10">
    <property type="entry name" value="Tetratricopeptide repeat domain"/>
    <property type="match status" value="1"/>
</dbReference>
<keyword evidence="1" id="KW-0805">Transcription regulation</keyword>
<dbReference type="EMBL" id="SLUO01000003">
    <property type="protein sequence ID" value="TCL59870.1"/>
    <property type="molecule type" value="Genomic_DNA"/>
</dbReference>
<dbReference type="Gene3D" id="1.10.10.10">
    <property type="entry name" value="Winged helix-like DNA-binding domain superfamily/Winged helix DNA-binding domain"/>
    <property type="match status" value="1"/>
</dbReference>
<sequence length="826" mass="94009">MKKAELLKRKPLGKILSRIYDYPLTVIEAPMGFGKTTAVRSFLKAEKNNPLWIAFLNTGESTPPFWNNFTAQLNRLDETVSTKLKALGFPADIPQTEKVVTLLNSVIFPAKTVLVIDDFHLSPDLSINRFLMRIIAEQMDNLHIVIITRDTTHIDFQELLSKGLCYIISQQQLKFSKDEVHAYCRMMTGNMSETEIQKISDYTDGWISLIYMILLASENGVPVGMNDSIDELVEKVLFNTYEESIRSFLLKLSLLDIFTAKQALFVTGEERALEILKKLRKENAFVYYDQSTQTYKIHNVLLDFLRTKRQFKFKEEDLRGLYSRLGEWELSGNNFIAAYGYFNKAGDTERILAHLNNPKNIRNELTSFEGSFEMFRAASYELLYQYPLAYLQHLLLSIVKGDGATIADCTRQLDDLKKAYEDMENIDEDDRNHIIAEILIFKRFTSFNVINSSSEHNAEILRLLNGQQSYIMSRENEFTMGSPHLLYVYFRDQGAFLQISQLAVERFTAYAVFTGGSGTGSEYLIPAEYALETGDWKAAELNSFKAIYKAQTKEQTSIIICAKFSLIRLYLLQGKVSEAIDMLKQLEEDIAPLNNSIYNTTVDLCKGYAYACIGQREKIPFWLQAGNMAAADLLYHGIAFNYIIHGKAVMLSGNYMALEVLTEDLQEQFSLFSNQLGFIHNHIFKAVAKYHLYGLDKGVAELEQALVKAQADDILLPFAENASYIMDMLRIMANKDSRNEYLQKVVSYSEQYLEGLKASQPDKVKLSKRETEVLSLTAEGLKREEVAERLSVSLGTVKTHLANIYQKLEASGKVAAIKIARMDGLI</sequence>
<organism evidence="5 6">
    <name type="scientific">Kineothrix alysoides</name>
    <dbReference type="NCBI Taxonomy" id="1469948"/>
    <lineage>
        <taxon>Bacteria</taxon>
        <taxon>Bacillati</taxon>
        <taxon>Bacillota</taxon>
        <taxon>Clostridia</taxon>
        <taxon>Lachnospirales</taxon>
        <taxon>Lachnospiraceae</taxon>
        <taxon>Kineothrix</taxon>
    </lineage>
</organism>
<dbReference type="InterPro" id="IPR011990">
    <property type="entry name" value="TPR-like_helical_dom_sf"/>
</dbReference>
<evidence type="ECO:0000256" key="2">
    <source>
        <dbReference type="ARBA" id="ARBA00023125"/>
    </source>
</evidence>
<keyword evidence="6" id="KW-1185">Reference proteome</keyword>
<name>A0A4R1R3D2_9FIRM</name>
<dbReference type="Pfam" id="PF00196">
    <property type="entry name" value="GerE"/>
    <property type="match status" value="1"/>
</dbReference>
<gene>
    <name evidence="5" type="ORF">EDD76_10359</name>
</gene>
<dbReference type="Pfam" id="PF25873">
    <property type="entry name" value="WHD_MalT"/>
    <property type="match status" value="1"/>
</dbReference>
<keyword evidence="2" id="KW-0238">DNA-binding</keyword>
<dbReference type="PANTHER" id="PTHR44688">
    <property type="entry name" value="DNA-BINDING TRANSCRIPTIONAL ACTIVATOR DEVR_DOSR"/>
    <property type="match status" value="1"/>
</dbReference>
<dbReference type="SUPFAM" id="SSF52540">
    <property type="entry name" value="P-loop containing nucleoside triphosphate hydrolases"/>
    <property type="match status" value="1"/>
</dbReference>
<protein>
    <submittedName>
        <fullName evidence="5">LuxR family maltose regulon positive regulatory protein</fullName>
    </submittedName>
</protein>
<reference evidence="5 6" key="1">
    <citation type="submission" date="2019-03" db="EMBL/GenBank/DDBJ databases">
        <title>Genomic Encyclopedia of Type Strains, Phase IV (KMG-IV): sequencing the most valuable type-strain genomes for metagenomic binning, comparative biology and taxonomic classification.</title>
        <authorList>
            <person name="Goeker M."/>
        </authorList>
    </citation>
    <scope>NUCLEOTIDE SEQUENCE [LARGE SCALE GENOMIC DNA]</scope>
    <source>
        <strain evidence="5 6">DSM 100556</strain>
    </source>
</reference>
<evidence type="ECO:0000313" key="5">
    <source>
        <dbReference type="EMBL" id="TCL59870.1"/>
    </source>
</evidence>
<evidence type="ECO:0000256" key="3">
    <source>
        <dbReference type="ARBA" id="ARBA00023163"/>
    </source>
</evidence>
<evidence type="ECO:0000313" key="6">
    <source>
        <dbReference type="Proteomes" id="UP000295718"/>
    </source>
</evidence>
<evidence type="ECO:0000256" key="1">
    <source>
        <dbReference type="ARBA" id="ARBA00023015"/>
    </source>
</evidence>
<keyword evidence="3" id="KW-0804">Transcription</keyword>